<gene>
    <name evidence="1" type="ORF">BEH_08230</name>
</gene>
<dbReference type="EMBL" id="CP011974">
    <property type="protein sequence ID" value="AKO92087.1"/>
    <property type="molecule type" value="Genomic_DNA"/>
</dbReference>
<reference evidence="1 2" key="1">
    <citation type="journal article" date="2015" name="PLoS ONE">
        <title>Genome Sequence of Bacillus endophyticus and Analysis of Its Companion Mechanism in the Ketogulonigenium vulgare-Bacillus Strain Consortium.</title>
        <authorList>
            <person name="Jia N."/>
            <person name="Du J."/>
            <person name="Ding M.Z."/>
            <person name="Gao F."/>
            <person name="Yuan Y.J."/>
        </authorList>
    </citation>
    <scope>NUCLEOTIDE SEQUENCE [LARGE SCALE GENOMIC DNA]</scope>
    <source>
        <strain evidence="1 2">Hbe603</strain>
    </source>
</reference>
<organism evidence="1 2">
    <name type="scientific">Priestia filamentosa</name>
    <dbReference type="NCBI Taxonomy" id="1402861"/>
    <lineage>
        <taxon>Bacteria</taxon>
        <taxon>Bacillati</taxon>
        <taxon>Bacillota</taxon>
        <taxon>Bacilli</taxon>
        <taxon>Bacillales</taxon>
        <taxon>Bacillaceae</taxon>
        <taxon>Priestia</taxon>
    </lineage>
</organism>
<dbReference type="GeneID" id="93703596"/>
<keyword evidence="2" id="KW-1185">Reference proteome</keyword>
<dbReference type="KEGG" id="beo:BEH_08230"/>
<reference evidence="2" key="2">
    <citation type="submission" date="2015-06" db="EMBL/GenBank/DDBJ databases">
        <title>Genome Sequence of Bacillus endophyticus and Analysis of its Companion Mechanism in the Ketogulonigenium vulgare-Bacillus strain Consortium.</title>
        <authorList>
            <person name="Jia N."/>
            <person name="Du J."/>
            <person name="Ding M.-Z."/>
            <person name="Gao F."/>
            <person name="Yuan Y.-J."/>
        </authorList>
    </citation>
    <scope>NUCLEOTIDE SEQUENCE [LARGE SCALE GENOMIC DNA]</scope>
    <source>
        <strain evidence="2">Hbe603</strain>
    </source>
</reference>
<evidence type="ECO:0000313" key="1">
    <source>
        <dbReference type="EMBL" id="AKO92087.1"/>
    </source>
</evidence>
<evidence type="ECO:0000313" key="2">
    <source>
        <dbReference type="Proteomes" id="UP000036202"/>
    </source>
</evidence>
<dbReference type="RefSeq" id="WP_040058073.1">
    <property type="nucleotide sequence ID" value="NZ_CP011974.1"/>
</dbReference>
<accession>A0A1X7G3B3</accession>
<dbReference type="InterPro" id="IPR051448">
    <property type="entry name" value="CdaR-like_regulators"/>
</dbReference>
<dbReference type="Pfam" id="PF13556">
    <property type="entry name" value="HTH_30"/>
    <property type="match status" value="1"/>
</dbReference>
<accession>A0A0H4KD92</accession>
<dbReference type="InterPro" id="IPR025736">
    <property type="entry name" value="PucR_C-HTH_dom"/>
</dbReference>
<dbReference type="AlphaFoldDB" id="A0A1X7G3B3"/>
<dbReference type="PANTHER" id="PTHR33744">
    <property type="entry name" value="CARBOHYDRATE DIACID REGULATOR"/>
    <property type="match status" value="1"/>
</dbReference>
<sequence length="541" mass="62949">MNFEGKLSVQEILQTQHFEDAKVIGGEAGIHRLIRWVHVLEVTSIQNLLHGNELILSTGVGWKEDHNSFYSLVQQSINANAAGLCIELGTYISKIPQKIIDLANSYDFPIIVFFKKVKFIDITQEVHSLLIKKHYQILEDLEEYSSNLNQLLLSPDPHKKILEFLHGYLKVTVFYISNQGEIQVIPRKTPMEQEKILQALQTGEVTSNLHIAHQSVQALDHTFADLFIVSEREEITEFDSLILDRSAIALAQSLLRELYIEEQRKTEEGEWVRTWLAGKNSEEQIHKYLLEIDPNLRPNGCTVLLCKAENLNKVTSEFNYFKLYTRSIFERKGIFLLTHIEKDTIIFILLNNRKDNDFKYRVQEVIDHLKGSEFIKKQKLSHLEFSVGKFVNNLDYVKSSYHTAKETMSLREKMPNELLNYFYEDLYIFRLVLAANSQGVLHEFIHDYIGPVLLHDQQNNGELLKTLKVYLQCKGAKKETAEQLHIVRQTLYHRLDRLYELIGRDFMEPYKRQAIEASISAYEYASASKFSYEYISKFKSS</sequence>
<dbReference type="InterPro" id="IPR012914">
    <property type="entry name" value="PucR_dom"/>
</dbReference>
<dbReference type="InterPro" id="IPR042070">
    <property type="entry name" value="PucR_C-HTH_sf"/>
</dbReference>
<dbReference type="Proteomes" id="UP000036202">
    <property type="component" value="Chromosome"/>
</dbReference>
<protein>
    <submittedName>
        <fullName evidence="1">Uncharacterized protein</fullName>
    </submittedName>
</protein>
<dbReference type="OrthoDB" id="143422at2"/>
<name>A0A1X7G3B3_9BACI</name>
<dbReference type="Pfam" id="PF07905">
    <property type="entry name" value="PucR"/>
    <property type="match status" value="1"/>
</dbReference>
<dbReference type="PANTHER" id="PTHR33744:SF1">
    <property type="entry name" value="DNA-BINDING TRANSCRIPTIONAL ACTIVATOR ADER"/>
    <property type="match status" value="1"/>
</dbReference>
<dbReference type="Gene3D" id="1.10.10.2840">
    <property type="entry name" value="PucR C-terminal helix-turn-helix domain"/>
    <property type="match status" value="1"/>
</dbReference>
<dbReference type="PATRIC" id="fig|135735.6.peg.1692"/>
<proteinExistence type="predicted"/>